<dbReference type="GO" id="GO:0004312">
    <property type="term" value="F:fatty acid synthase activity"/>
    <property type="evidence" value="ECO:0007669"/>
    <property type="project" value="UniProtKB-EC"/>
</dbReference>
<dbReference type="CDD" id="cd00833">
    <property type="entry name" value="PKS"/>
    <property type="match status" value="1"/>
</dbReference>
<dbReference type="GO" id="GO:0016491">
    <property type="term" value="F:oxidoreductase activity"/>
    <property type="evidence" value="ECO:0007669"/>
    <property type="project" value="UniProtKB-KW"/>
</dbReference>
<dbReference type="SMART" id="SM00829">
    <property type="entry name" value="PKS_ER"/>
    <property type="match status" value="1"/>
</dbReference>
<dbReference type="InterPro" id="IPR020843">
    <property type="entry name" value="ER"/>
</dbReference>
<dbReference type="SMART" id="SM00827">
    <property type="entry name" value="PKS_AT"/>
    <property type="match status" value="1"/>
</dbReference>
<name>A0A921Z6W9_MANSE</name>
<dbReference type="InterPro" id="IPR032821">
    <property type="entry name" value="PKS_assoc"/>
</dbReference>
<dbReference type="CDD" id="cd05195">
    <property type="entry name" value="enoyl_red"/>
    <property type="match status" value="1"/>
</dbReference>
<dbReference type="PANTHER" id="PTHR43775:SF23">
    <property type="entry name" value="FATTY ACID SYNTHASE 3"/>
    <property type="match status" value="1"/>
</dbReference>
<dbReference type="InterPro" id="IPR014030">
    <property type="entry name" value="Ketoacyl_synth_N"/>
</dbReference>
<dbReference type="InterPro" id="IPR020841">
    <property type="entry name" value="PKS_Beta-ketoAc_synthase_dom"/>
</dbReference>
<feature type="domain" description="Ketosynthase family 3 (KS3)" evidence="1">
    <location>
        <begin position="1"/>
        <end position="374"/>
    </location>
</feature>
<accession>A0A921Z6W9</accession>
<organism evidence="2 3">
    <name type="scientific">Manduca sexta</name>
    <name type="common">Tobacco hawkmoth</name>
    <name type="synonym">Tobacco hornworm</name>
    <dbReference type="NCBI Taxonomy" id="7130"/>
    <lineage>
        <taxon>Eukaryota</taxon>
        <taxon>Metazoa</taxon>
        <taxon>Ecdysozoa</taxon>
        <taxon>Arthropoda</taxon>
        <taxon>Hexapoda</taxon>
        <taxon>Insecta</taxon>
        <taxon>Pterygota</taxon>
        <taxon>Neoptera</taxon>
        <taxon>Endopterygota</taxon>
        <taxon>Lepidoptera</taxon>
        <taxon>Glossata</taxon>
        <taxon>Ditrysia</taxon>
        <taxon>Bombycoidea</taxon>
        <taxon>Sphingidae</taxon>
        <taxon>Sphinginae</taxon>
        <taxon>Sphingini</taxon>
        <taxon>Manduca</taxon>
    </lineage>
</organism>
<dbReference type="PROSITE" id="PS52004">
    <property type="entry name" value="KS3_2"/>
    <property type="match status" value="1"/>
</dbReference>
<dbReference type="EMBL" id="JH668404">
    <property type="protein sequence ID" value="KAG6451292.1"/>
    <property type="molecule type" value="Genomic_DNA"/>
</dbReference>
<dbReference type="Pfam" id="PF00698">
    <property type="entry name" value="Acyl_transf_1"/>
    <property type="match status" value="1"/>
</dbReference>
<dbReference type="Pfam" id="PF02801">
    <property type="entry name" value="Ketoacyl-synt_C"/>
    <property type="match status" value="1"/>
</dbReference>
<reference evidence="2" key="2">
    <citation type="submission" date="2020-12" db="EMBL/GenBank/DDBJ databases">
        <authorList>
            <person name="Kanost M."/>
        </authorList>
    </citation>
    <scope>NUCLEOTIDE SEQUENCE</scope>
</reference>
<dbReference type="GO" id="GO:0006633">
    <property type="term" value="P:fatty acid biosynthetic process"/>
    <property type="evidence" value="ECO:0007669"/>
    <property type="project" value="UniProtKB-KW"/>
</dbReference>
<evidence type="ECO:0000313" key="3">
    <source>
        <dbReference type="Proteomes" id="UP000791440"/>
    </source>
</evidence>
<dbReference type="InterPro" id="IPR050091">
    <property type="entry name" value="PKS_NRPS_Biosynth_Enz"/>
</dbReference>
<evidence type="ECO:0000259" key="1">
    <source>
        <dbReference type="PROSITE" id="PS52004"/>
    </source>
</evidence>
<dbReference type="Pfam" id="PF16197">
    <property type="entry name" value="KAsynt_C_assoc"/>
    <property type="match status" value="1"/>
</dbReference>
<dbReference type="SMART" id="SM00825">
    <property type="entry name" value="PKS_KS"/>
    <property type="match status" value="1"/>
</dbReference>
<dbReference type="PANTHER" id="PTHR43775">
    <property type="entry name" value="FATTY ACID SYNTHASE"/>
    <property type="match status" value="1"/>
</dbReference>
<dbReference type="Pfam" id="PF00109">
    <property type="entry name" value="ketoacyl-synt"/>
    <property type="match status" value="1"/>
</dbReference>
<dbReference type="Proteomes" id="UP000791440">
    <property type="component" value="Unassembled WGS sequence"/>
</dbReference>
<evidence type="ECO:0000313" key="2">
    <source>
        <dbReference type="EMBL" id="KAG6451292.1"/>
    </source>
</evidence>
<dbReference type="GO" id="GO:0016787">
    <property type="term" value="F:hydrolase activity"/>
    <property type="evidence" value="ECO:0007669"/>
    <property type="project" value="UniProtKB-KW"/>
</dbReference>
<comment type="caution">
    <text evidence="2">The sequence shown here is derived from an EMBL/GenBank/DDBJ whole genome shotgun (WGS) entry which is preliminary data.</text>
</comment>
<keyword evidence="3" id="KW-1185">Reference proteome</keyword>
<reference evidence="2" key="1">
    <citation type="journal article" date="2016" name="Insect Biochem. Mol. Biol.">
        <title>Multifaceted biological insights from a draft genome sequence of the tobacco hornworm moth, Manduca sexta.</title>
        <authorList>
            <person name="Kanost M.R."/>
            <person name="Arrese E.L."/>
            <person name="Cao X."/>
            <person name="Chen Y.R."/>
            <person name="Chellapilla S."/>
            <person name="Goldsmith M.R."/>
            <person name="Grosse-Wilde E."/>
            <person name="Heckel D.G."/>
            <person name="Herndon N."/>
            <person name="Jiang H."/>
            <person name="Papanicolaou A."/>
            <person name="Qu J."/>
            <person name="Soulages J.L."/>
            <person name="Vogel H."/>
            <person name="Walters J."/>
            <person name="Waterhouse R.M."/>
            <person name="Ahn S.J."/>
            <person name="Almeida F.C."/>
            <person name="An C."/>
            <person name="Aqrawi P."/>
            <person name="Bretschneider A."/>
            <person name="Bryant W.B."/>
            <person name="Bucks S."/>
            <person name="Chao H."/>
            <person name="Chevignon G."/>
            <person name="Christen J.M."/>
            <person name="Clarke D.F."/>
            <person name="Dittmer N.T."/>
            <person name="Ferguson L.C.F."/>
            <person name="Garavelou S."/>
            <person name="Gordon K.H.J."/>
            <person name="Gunaratna R.T."/>
            <person name="Han Y."/>
            <person name="Hauser F."/>
            <person name="He Y."/>
            <person name="Heidel-Fischer H."/>
            <person name="Hirsh A."/>
            <person name="Hu Y."/>
            <person name="Jiang H."/>
            <person name="Kalra D."/>
            <person name="Klinner C."/>
            <person name="Konig C."/>
            <person name="Kovar C."/>
            <person name="Kroll A.R."/>
            <person name="Kuwar S.S."/>
            <person name="Lee S.L."/>
            <person name="Lehman R."/>
            <person name="Li K."/>
            <person name="Li Z."/>
            <person name="Liang H."/>
            <person name="Lovelace S."/>
            <person name="Lu Z."/>
            <person name="Mansfield J.H."/>
            <person name="McCulloch K.J."/>
            <person name="Mathew T."/>
            <person name="Morton B."/>
            <person name="Muzny D.M."/>
            <person name="Neunemann D."/>
            <person name="Ongeri F."/>
            <person name="Pauchet Y."/>
            <person name="Pu L.L."/>
            <person name="Pyrousis I."/>
            <person name="Rao X.J."/>
            <person name="Redding A."/>
            <person name="Roesel C."/>
            <person name="Sanchez-Gracia A."/>
            <person name="Schaack S."/>
            <person name="Shukla A."/>
            <person name="Tetreau G."/>
            <person name="Wang Y."/>
            <person name="Xiong G.H."/>
            <person name="Traut W."/>
            <person name="Walsh T.K."/>
            <person name="Worley K.C."/>
            <person name="Wu D."/>
            <person name="Wu W."/>
            <person name="Wu Y.Q."/>
            <person name="Zhang X."/>
            <person name="Zou Z."/>
            <person name="Zucker H."/>
            <person name="Briscoe A.D."/>
            <person name="Burmester T."/>
            <person name="Clem R.J."/>
            <person name="Feyereisen R."/>
            <person name="Grimmelikhuijzen C.J.P."/>
            <person name="Hamodrakas S.J."/>
            <person name="Hansson B.S."/>
            <person name="Huguet E."/>
            <person name="Jermiin L.S."/>
            <person name="Lan Q."/>
            <person name="Lehman H.K."/>
            <person name="Lorenzen M."/>
            <person name="Merzendorfer H."/>
            <person name="Michalopoulos I."/>
            <person name="Morton D.B."/>
            <person name="Muthukrishnan S."/>
            <person name="Oakeshott J.G."/>
            <person name="Palmer W."/>
            <person name="Park Y."/>
            <person name="Passarelli A.L."/>
            <person name="Rozas J."/>
            <person name="Schwartz L.M."/>
            <person name="Smith W."/>
            <person name="Southgate A."/>
            <person name="Vilcinskas A."/>
            <person name="Vogt R."/>
            <person name="Wang P."/>
            <person name="Werren J."/>
            <person name="Yu X.Q."/>
            <person name="Zhou J.J."/>
            <person name="Brown S.J."/>
            <person name="Scherer S.E."/>
            <person name="Richards S."/>
            <person name="Blissard G.W."/>
        </authorList>
    </citation>
    <scope>NUCLEOTIDE SEQUENCE</scope>
</reference>
<sequence>MVGPNSPKMSLGHPDMPMFMGKIDEYDKFDSQFFKVPYLQSKFMEPYNRKLLEEAYSAIFDAGVNPLSMSGERIGVFIGSSFADQSMVNLFVTSPNSPYLITGCSKAMLANRISYWINSKAASYVIDQNNASSTVCLKHAYWAIKSGICDAAIVGGCNQCLRPILSVNLKRAGLLTLDGKTKCFDKNGDGYVRSEACGTIFLQKAKDAKRIYCEVYYVKEKFFASPSGDLSIVYKSEDLEKFLHEFYNDIDVSPDMVEYIEANAIGIAEADRNELQAISNFFAKNKNVKVGSVNSNMGHGEAASGLCSLIKICLAYHTGKLPANLHYYEPQDNIPAIKDGRIQVVVDNLPFKRGFVALNSFSYGGVNVHVLLKSFYKAKDTGKYRSSIPRLVLASARSESGVNKITDYLKNKPIDPEEIALLHNFYSYDVSNHTARGYVVLNTNKNNETVASSISTQLYNGVKRPVWFIYSGMGSQWLTMGASLMRIPVFAAAIERCRAVLEPRGVDIIRILTKRDKSIFDNILNSFVGISAMQIGLTDVLKTLEIIPDNLIGHSLGELGCAYADGCLTAEEMILASYYRGLVSIEAELPKGAMAAVGLGYKNVCHICPPEIDVACHNSSESCTISGPYEDVKKFIAQLNSRGIFAKEVYTWNIAYHSRYIAQLGDKLLVKMKEILTTPKLRSKKWLATSVPPENWHKPETQYCSAEYFTNNLLSFVYFEEVATRIPLEAIVIEIAPHGLMQAILRRSHEYCIHVPLTRRNHDDIPDFLLNAIGKLYQSGLNPKIEALYPKVTFPVSTETPILSHLVEWEHQENWLLRERMSEDLKPTSSREIFLSVHEDKWSFIKEHVRDGIAAVPEAAILFLVWESLGLSQGINYKNLSVCFTNVKFKSAINAVMEDALRININILKGSGKFEVTWKDVIISTGYIHASKVELLHDYVNILETEECDKKLNSNDVYTIMNLRGHSYGLKMQTIDWCNLKRNKAQVKWNGEWIVFLDALLQLGALSTDYTDVAIPVYINKLFIDTAKHKESDDGKYNVAVMGNDEKIIRSDNIEIHNIVFQRKPMMKGDDIVPQNLVIKKTNDPIYSNQENDYAEEMKLTSMGYGDFDKLYWTTFKDTKSDTSLEVFYAGISIRDWYKIMGSKPECDSFGMYYSGINKRNERVMGVVSSGAMATSVEPDSDLLWPVPEDWSLEDAATVPMPYLLAYYVLTIRIKIQKHHSILIMDGATPIGQAFISICLDLGCNVFTAVSNFEKKKLLLEIFPNLKENNTIDYSTTEIKPVISANNTKSSCNILAKCGYGVPLETEIRCIDECGILLHFIEDPKSIEFGMDVLNLSRSLCLVHLPNVFKPDHLHERKLLQRVIGEGIARGVVRPLQHVVFRPPDVSKAFQLFSSDKFIGQVLVDMKTIQKHHLCALPRITAHPKEIHIIINDASDLGLLIVDKLVNRGARNLVLHCTTQSGYLQYKLDSWENSGVFVTLCSDELLDKNSCITFIEKSKTKGPVHSIFVVETMKPNYTEFYKIDKKILRESDILQASIVDNLDEVSSELCPGLRSFVVIALTPVDKNDRILFERQKTCQLRRQRGLPSIVFQIELSNQVFFFKQKYNFERNYS</sequence>
<dbReference type="InterPro" id="IPR014043">
    <property type="entry name" value="Acyl_transferase_dom"/>
</dbReference>
<gene>
    <name evidence="2" type="ORF">O3G_MSEX007050</name>
</gene>
<proteinExistence type="predicted"/>
<dbReference type="InterPro" id="IPR014031">
    <property type="entry name" value="Ketoacyl_synth_C"/>
</dbReference>
<protein>
    <recommendedName>
        <fullName evidence="1">Ketosynthase family 3 (KS3) domain-containing protein</fullName>
    </recommendedName>
</protein>